<name>A0A255YW74_9PROT</name>
<accession>A0A255YW74</accession>
<dbReference type="Pfam" id="PF04365">
    <property type="entry name" value="BrnT_toxin"/>
    <property type="match status" value="1"/>
</dbReference>
<protein>
    <recommendedName>
        <fullName evidence="3">BrnT family toxin</fullName>
    </recommendedName>
</protein>
<dbReference type="RefSeq" id="WP_094456876.1">
    <property type="nucleotide sequence ID" value="NZ_NOXU01000030.1"/>
</dbReference>
<evidence type="ECO:0000313" key="2">
    <source>
        <dbReference type="Proteomes" id="UP000216998"/>
    </source>
</evidence>
<organism evidence="1 2">
    <name type="scientific">Niveispirillum lacus</name>
    <dbReference type="NCBI Taxonomy" id="1981099"/>
    <lineage>
        <taxon>Bacteria</taxon>
        <taxon>Pseudomonadati</taxon>
        <taxon>Pseudomonadota</taxon>
        <taxon>Alphaproteobacteria</taxon>
        <taxon>Rhodospirillales</taxon>
        <taxon>Azospirillaceae</taxon>
        <taxon>Niveispirillum</taxon>
    </lineage>
</organism>
<sequence length="95" mass="11018">MNVGFDPAKHERNLRERGLGFDVAARIFLGDTVEWDDDRFDYGERRIQAVGRIEDVVISVVFTWRLDADAGPYRWIISARPASRGERRIYAAYLD</sequence>
<dbReference type="Proteomes" id="UP000216998">
    <property type="component" value="Unassembled WGS sequence"/>
</dbReference>
<evidence type="ECO:0008006" key="3">
    <source>
        <dbReference type="Google" id="ProtNLM"/>
    </source>
</evidence>
<gene>
    <name evidence="1" type="ORF">CHU95_13565</name>
</gene>
<keyword evidence="2" id="KW-1185">Reference proteome</keyword>
<dbReference type="InterPro" id="IPR007460">
    <property type="entry name" value="BrnT_toxin"/>
</dbReference>
<dbReference type="EMBL" id="NOXU01000030">
    <property type="protein sequence ID" value="OYQ33431.1"/>
    <property type="molecule type" value="Genomic_DNA"/>
</dbReference>
<dbReference type="AlphaFoldDB" id="A0A255YW74"/>
<comment type="caution">
    <text evidence="1">The sequence shown here is derived from an EMBL/GenBank/DDBJ whole genome shotgun (WGS) entry which is preliminary data.</text>
</comment>
<dbReference type="InterPro" id="IPR038573">
    <property type="entry name" value="BrnT_sf"/>
</dbReference>
<evidence type="ECO:0000313" key="1">
    <source>
        <dbReference type="EMBL" id="OYQ33431.1"/>
    </source>
</evidence>
<dbReference type="Gene3D" id="3.10.450.530">
    <property type="entry name" value="Ribonuclease toxin, BrnT, of type II toxin-antitoxin system"/>
    <property type="match status" value="1"/>
</dbReference>
<reference evidence="1 2" key="1">
    <citation type="submission" date="2017-07" db="EMBL/GenBank/DDBJ databases">
        <title>Niveispirillum cyanobacteriorum sp. nov., isolated from cyanobacterial aggregates in a eutrophic lake.</title>
        <authorList>
            <person name="Cai H."/>
        </authorList>
    </citation>
    <scope>NUCLEOTIDE SEQUENCE [LARGE SCALE GENOMIC DNA]</scope>
    <source>
        <strain evidence="2">TH1-14</strain>
    </source>
</reference>
<proteinExistence type="predicted"/>
<dbReference type="OrthoDB" id="9798158at2"/>